<name>A0A109MRL6_9BACI</name>
<dbReference type="GO" id="GO:0046872">
    <property type="term" value="F:metal ion binding"/>
    <property type="evidence" value="ECO:0007669"/>
    <property type="project" value="UniProtKB-KW"/>
</dbReference>
<comment type="function">
    <text evidence="6">Removes the formyl group from the N-terminal Met of newly synthesized proteins. Requires at least a dipeptide for an efficient rate of reaction. N-terminal L-methionine is a prerequisite for activity but the enzyme has broad specificity at other positions.</text>
</comment>
<dbReference type="PANTHER" id="PTHR10458:SF22">
    <property type="entry name" value="PEPTIDE DEFORMYLASE"/>
    <property type="match status" value="1"/>
</dbReference>
<dbReference type="Pfam" id="PF01327">
    <property type="entry name" value="Pep_deformylase"/>
    <property type="match status" value="1"/>
</dbReference>
<dbReference type="InterPro" id="IPR023635">
    <property type="entry name" value="Peptide_deformylase"/>
</dbReference>
<dbReference type="PRINTS" id="PR01576">
    <property type="entry name" value="PDEFORMYLASE"/>
</dbReference>
<dbReference type="InterPro" id="IPR036821">
    <property type="entry name" value="Peptide_deformylase_sf"/>
</dbReference>
<feature type="binding site" evidence="6">
    <location>
        <position position="90"/>
    </location>
    <ligand>
        <name>Fe cation</name>
        <dbReference type="ChEBI" id="CHEBI:24875"/>
    </ligand>
</feature>
<keyword evidence="4 6" id="KW-0648">Protein biosynthesis</keyword>
<dbReference type="PIRSF" id="PIRSF004749">
    <property type="entry name" value="Pep_def"/>
    <property type="match status" value="1"/>
</dbReference>
<evidence type="ECO:0000256" key="1">
    <source>
        <dbReference type="ARBA" id="ARBA00010759"/>
    </source>
</evidence>
<evidence type="ECO:0000256" key="4">
    <source>
        <dbReference type="ARBA" id="ARBA00022917"/>
    </source>
</evidence>
<keyword evidence="3 6" id="KW-0378">Hydrolase</keyword>
<gene>
    <name evidence="6" type="primary">def</name>
    <name evidence="7" type="ORF">AS888_10645</name>
</gene>
<sequence length="161" mass="18133">MAILPIVLFPEKILQQKCDKVTSFDKKLAKLLNNMYETMVEADGVGLAAPQVGIKKQVAVVEIDEDSGHLELINPEVLETEGEQTGVEGCLSFPSLYGEVSRPYRIKVRAQDRKGSFFEIEAEDFLARALLHEIDHLQGVLFTSKVSRYITEEELEGYEEE</sequence>
<protein>
    <recommendedName>
        <fullName evidence="6">Peptide deformylase</fullName>
        <shortName evidence="6">PDF</shortName>
        <ecNumber evidence="6">3.5.1.88</ecNumber>
    </recommendedName>
    <alternativeName>
        <fullName evidence="6">Polypeptide deformylase</fullName>
    </alternativeName>
</protein>
<evidence type="ECO:0000313" key="8">
    <source>
        <dbReference type="Proteomes" id="UP000064189"/>
    </source>
</evidence>
<comment type="cofactor">
    <cofactor evidence="6">
        <name>Fe(2+)</name>
        <dbReference type="ChEBI" id="CHEBI:29033"/>
    </cofactor>
    <text evidence="6">Binds 1 Fe(2+) ion.</text>
</comment>
<dbReference type="NCBIfam" id="NF001159">
    <property type="entry name" value="PRK00150.1-3"/>
    <property type="match status" value="1"/>
</dbReference>
<evidence type="ECO:0000313" key="7">
    <source>
        <dbReference type="EMBL" id="KWW10868.1"/>
    </source>
</evidence>
<dbReference type="GO" id="GO:0006412">
    <property type="term" value="P:translation"/>
    <property type="evidence" value="ECO:0007669"/>
    <property type="project" value="UniProtKB-UniRule"/>
</dbReference>
<dbReference type="GO" id="GO:0042586">
    <property type="term" value="F:peptide deformylase activity"/>
    <property type="evidence" value="ECO:0007669"/>
    <property type="project" value="UniProtKB-UniRule"/>
</dbReference>
<dbReference type="CDD" id="cd00487">
    <property type="entry name" value="Pep_deformylase"/>
    <property type="match status" value="1"/>
</dbReference>
<keyword evidence="5 6" id="KW-0408">Iron</keyword>
<dbReference type="HAMAP" id="MF_00163">
    <property type="entry name" value="Pep_deformylase"/>
    <property type="match status" value="1"/>
</dbReference>
<dbReference type="SUPFAM" id="SSF56420">
    <property type="entry name" value="Peptide deformylase"/>
    <property type="match status" value="1"/>
</dbReference>
<comment type="caution">
    <text evidence="7">The sequence shown here is derived from an EMBL/GenBank/DDBJ whole genome shotgun (WGS) entry which is preliminary data.</text>
</comment>
<organism evidence="7 8">
    <name type="scientific">Peribacillus simplex</name>
    <dbReference type="NCBI Taxonomy" id="1478"/>
    <lineage>
        <taxon>Bacteria</taxon>
        <taxon>Bacillati</taxon>
        <taxon>Bacillota</taxon>
        <taxon>Bacilli</taxon>
        <taxon>Bacillales</taxon>
        <taxon>Bacillaceae</taxon>
        <taxon>Peribacillus</taxon>
    </lineage>
</organism>
<dbReference type="Proteomes" id="UP000064189">
    <property type="component" value="Unassembled WGS sequence"/>
</dbReference>
<proteinExistence type="inferred from homology"/>
<feature type="active site" evidence="6">
    <location>
        <position position="133"/>
    </location>
</feature>
<reference evidence="7 8" key="1">
    <citation type="submission" date="2015-11" db="EMBL/GenBank/DDBJ databases">
        <title>Genome Sequence of Bacillus simplex strain VanAntwerpen2.</title>
        <authorList>
            <person name="Couger M.B."/>
        </authorList>
    </citation>
    <scope>NUCLEOTIDE SEQUENCE [LARGE SCALE GENOMIC DNA]</scope>
    <source>
        <strain evidence="7 8">VanAntwerpen02</strain>
    </source>
</reference>
<evidence type="ECO:0000256" key="6">
    <source>
        <dbReference type="HAMAP-Rule" id="MF_00163"/>
    </source>
</evidence>
<keyword evidence="8" id="KW-1185">Reference proteome</keyword>
<dbReference type="RefSeq" id="WP_061144576.1">
    <property type="nucleotide sequence ID" value="NZ_LNNH01000059.1"/>
</dbReference>
<dbReference type="FunFam" id="3.90.45.10:FF:000005">
    <property type="entry name" value="Peptide deformylase"/>
    <property type="match status" value="1"/>
</dbReference>
<dbReference type="Gene3D" id="3.90.45.10">
    <property type="entry name" value="Peptide deformylase"/>
    <property type="match status" value="1"/>
</dbReference>
<evidence type="ECO:0000256" key="5">
    <source>
        <dbReference type="ARBA" id="ARBA00023004"/>
    </source>
</evidence>
<dbReference type="AlphaFoldDB" id="A0A109MRL6"/>
<evidence type="ECO:0000256" key="2">
    <source>
        <dbReference type="ARBA" id="ARBA00022723"/>
    </source>
</evidence>
<accession>A0A109MRL6</accession>
<feature type="binding site" evidence="6">
    <location>
        <position position="136"/>
    </location>
    <ligand>
        <name>Fe cation</name>
        <dbReference type="ChEBI" id="CHEBI:24875"/>
    </ligand>
</feature>
<dbReference type="NCBIfam" id="TIGR00079">
    <property type="entry name" value="pept_deformyl"/>
    <property type="match status" value="1"/>
</dbReference>
<feature type="binding site" evidence="6">
    <location>
        <position position="132"/>
    </location>
    <ligand>
        <name>Fe cation</name>
        <dbReference type="ChEBI" id="CHEBI:24875"/>
    </ligand>
</feature>
<comment type="similarity">
    <text evidence="1 6">Belongs to the polypeptide deformylase family.</text>
</comment>
<dbReference type="EMBL" id="LNNH01000059">
    <property type="protein sequence ID" value="KWW10868.1"/>
    <property type="molecule type" value="Genomic_DNA"/>
</dbReference>
<evidence type="ECO:0000256" key="3">
    <source>
        <dbReference type="ARBA" id="ARBA00022801"/>
    </source>
</evidence>
<keyword evidence="2 6" id="KW-0479">Metal-binding</keyword>
<comment type="catalytic activity">
    <reaction evidence="6">
        <text>N-terminal N-formyl-L-methionyl-[peptide] + H2O = N-terminal L-methionyl-[peptide] + formate</text>
        <dbReference type="Rhea" id="RHEA:24420"/>
        <dbReference type="Rhea" id="RHEA-COMP:10639"/>
        <dbReference type="Rhea" id="RHEA-COMP:10640"/>
        <dbReference type="ChEBI" id="CHEBI:15377"/>
        <dbReference type="ChEBI" id="CHEBI:15740"/>
        <dbReference type="ChEBI" id="CHEBI:49298"/>
        <dbReference type="ChEBI" id="CHEBI:64731"/>
        <dbReference type="EC" id="3.5.1.88"/>
    </reaction>
</comment>
<dbReference type="EC" id="3.5.1.88" evidence="6"/>
<dbReference type="PANTHER" id="PTHR10458">
    <property type="entry name" value="PEPTIDE DEFORMYLASE"/>
    <property type="match status" value="1"/>
</dbReference>